<feature type="region of interest" description="Disordered" evidence="3">
    <location>
        <begin position="192"/>
        <end position="254"/>
    </location>
</feature>
<organism evidence="5 6">
    <name type="scientific">Daphnia sinensis</name>
    <dbReference type="NCBI Taxonomy" id="1820382"/>
    <lineage>
        <taxon>Eukaryota</taxon>
        <taxon>Metazoa</taxon>
        <taxon>Ecdysozoa</taxon>
        <taxon>Arthropoda</taxon>
        <taxon>Crustacea</taxon>
        <taxon>Branchiopoda</taxon>
        <taxon>Diplostraca</taxon>
        <taxon>Cladocera</taxon>
        <taxon>Anomopoda</taxon>
        <taxon>Daphniidae</taxon>
        <taxon>Daphnia</taxon>
        <taxon>Daphnia similis group</taxon>
    </lineage>
</organism>
<dbReference type="EMBL" id="WJBH02000001">
    <property type="protein sequence ID" value="KAI9565873.1"/>
    <property type="molecule type" value="Genomic_DNA"/>
</dbReference>
<evidence type="ECO:0000313" key="6">
    <source>
        <dbReference type="Proteomes" id="UP000820818"/>
    </source>
</evidence>
<dbReference type="AlphaFoldDB" id="A0AAD5Q1Q3"/>
<gene>
    <name evidence="5" type="ORF">GHT06_009671</name>
</gene>
<dbReference type="GO" id="GO:0005813">
    <property type="term" value="C:centrosome"/>
    <property type="evidence" value="ECO:0007669"/>
    <property type="project" value="TreeGrafter"/>
</dbReference>
<dbReference type="GO" id="GO:0034453">
    <property type="term" value="P:microtubule anchoring"/>
    <property type="evidence" value="ECO:0007669"/>
    <property type="project" value="InterPro"/>
</dbReference>
<evidence type="ECO:0000256" key="1">
    <source>
        <dbReference type="ARBA" id="ARBA00022490"/>
    </source>
</evidence>
<keyword evidence="2" id="KW-0206">Cytoskeleton</keyword>
<dbReference type="Proteomes" id="UP000820818">
    <property type="component" value="Linkage Group LG1"/>
</dbReference>
<evidence type="ECO:0000256" key="3">
    <source>
        <dbReference type="SAM" id="MobiDB-lite"/>
    </source>
</evidence>
<keyword evidence="1" id="KW-0963">Cytoplasm</keyword>
<evidence type="ECO:0000313" key="5">
    <source>
        <dbReference type="EMBL" id="KAI9565873.1"/>
    </source>
</evidence>
<dbReference type="PANTHER" id="PTHR15431:SF9">
    <property type="entry name" value="CENTROSOMAL PROTEIN 43"/>
    <property type="match status" value="1"/>
</dbReference>
<protein>
    <recommendedName>
        <fullName evidence="4">FGFR1 oncogene partner (FOP) N-terminal dimerisation domain-containing protein</fullName>
    </recommendedName>
</protein>
<accession>A0AAD5Q1Q3</accession>
<reference evidence="5 6" key="1">
    <citation type="submission" date="2022-05" db="EMBL/GenBank/DDBJ databases">
        <title>A multi-omics perspective on studying reproductive biology in Daphnia sinensis.</title>
        <authorList>
            <person name="Jia J."/>
        </authorList>
    </citation>
    <scope>NUCLEOTIDE SEQUENCE [LARGE SCALE GENOMIC DNA]</scope>
    <source>
        <strain evidence="5 6">WSL</strain>
    </source>
</reference>
<evidence type="ECO:0000256" key="2">
    <source>
        <dbReference type="ARBA" id="ARBA00023212"/>
    </source>
</evidence>
<feature type="domain" description="FGFR1 oncogene partner (FOP) N-terminal dimerisation" evidence="4">
    <location>
        <begin position="77"/>
        <end position="151"/>
    </location>
</feature>
<feature type="compositionally biased region" description="Polar residues" evidence="3">
    <location>
        <begin position="228"/>
        <end position="245"/>
    </location>
</feature>
<dbReference type="InterPro" id="IPR018993">
    <property type="entry name" value="FOP_dimerisation-dom_N"/>
</dbReference>
<dbReference type="PANTHER" id="PTHR15431">
    <property type="entry name" value="FGFR1 ONCOGENE PARTNER/LISH DOMAIN-CONTAINING PROTEIN"/>
    <property type="match status" value="1"/>
</dbReference>
<evidence type="ECO:0000259" key="4">
    <source>
        <dbReference type="Pfam" id="PF09398"/>
    </source>
</evidence>
<name>A0AAD5Q1Q3_9CRUS</name>
<dbReference type="Gene3D" id="1.20.960.40">
    <property type="match status" value="1"/>
</dbReference>
<dbReference type="Pfam" id="PF09398">
    <property type="entry name" value="FOP_dimer"/>
    <property type="match status" value="1"/>
</dbReference>
<keyword evidence="6" id="KW-1185">Reference proteome</keyword>
<comment type="caution">
    <text evidence="5">The sequence shown here is derived from an EMBL/GenBank/DDBJ whole genome shotgun (WGS) entry which is preliminary data.</text>
</comment>
<proteinExistence type="predicted"/>
<sequence>MSINFELSCLVIVTNDNRQLQSNTNMSTEEDPELRDLIAKTLENNGVLGKLRAQLRASTFLALDQQEDSKVTFPNSNSAVQEFVSTKHGAITMSLIRDFLNLFNLQFTLAVFDPETCESISYKSMSRSDLSSNLGLENVSPEVPLLHALVTNFIKEQGSKAVLETNSEKPTSELVDHVKDNLVNLKVSSDDYDEDFQSSSESTPKNDIKEASVEEELDVSASDLLASEGSNAADTIDKSTSNSSLGVADHVEKL</sequence>